<dbReference type="InterPro" id="IPR014509">
    <property type="entry name" value="YjdF-like"/>
</dbReference>
<dbReference type="Proteomes" id="UP001057580">
    <property type="component" value="Chromosome"/>
</dbReference>
<dbReference type="GeneID" id="74944395"/>
<reference evidence="2" key="1">
    <citation type="submission" date="2022-09" db="EMBL/GenBank/DDBJ databases">
        <title>Diverse halophilic archaea isolated from saline environments.</title>
        <authorList>
            <person name="Cui H.-L."/>
        </authorList>
    </citation>
    <scope>NUCLEOTIDE SEQUENCE</scope>
    <source>
        <strain evidence="2">ZS-35-S2</strain>
    </source>
</reference>
<feature type="transmembrane region" description="Helical" evidence="1">
    <location>
        <begin position="16"/>
        <end position="34"/>
    </location>
</feature>
<keyword evidence="1" id="KW-0472">Membrane</keyword>
<protein>
    <recommendedName>
        <fullName evidence="4">DUF2238 domain-containing protein</fullName>
    </recommendedName>
</protein>
<feature type="transmembrane region" description="Helical" evidence="1">
    <location>
        <begin position="109"/>
        <end position="126"/>
    </location>
</feature>
<evidence type="ECO:0000313" key="2">
    <source>
        <dbReference type="EMBL" id="UWM54038.1"/>
    </source>
</evidence>
<feature type="transmembrane region" description="Helical" evidence="1">
    <location>
        <begin position="69"/>
        <end position="89"/>
    </location>
</feature>
<dbReference type="AlphaFoldDB" id="A0A9E7R3C9"/>
<keyword evidence="1" id="KW-0812">Transmembrane</keyword>
<feature type="transmembrane region" description="Helical" evidence="1">
    <location>
        <begin position="138"/>
        <end position="157"/>
    </location>
</feature>
<sequence>MSVVTRIGLTPRRQGQLVRVLQAVMVGILLLGIWQFNMGVIMNAAVGLGVTFLPAVLERNFNFTLSVGIVLWITLAMFLHAFGTVPLPFLDFLSPYSATWWWDHMTHALSSSLVAAVAYAIVRALDEHTEFIAMPPKFLFAFMLLFVLAFGAIWELLEFYISVVSGLLGADTILTQYGLEDTILDLFYNSLGGVLVAIFGAASLSPVAEQLRDRLDERSAER</sequence>
<gene>
    <name evidence="2" type="ORF">N0B31_18195</name>
</gene>
<feature type="transmembrane region" description="Helical" evidence="1">
    <location>
        <begin position="186"/>
        <end position="208"/>
    </location>
</feature>
<feature type="transmembrane region" description="Helical" evidence="1">
    <location>
        <begin position="40"/>
        <end position="57"/>
    </location>
</feature>
<dbReference type="RefSeq" id="WP_260593032.1">
    <property type="nucleotide sequence ID" value="NZ_CP104003.1"/>
</dbReference>
<organism evidence="2 3">
    <name type="scientific">Salinirubellus salinus</name>
    <dbReference type="NCBI Taxonomy" id="1364945"/>
    <lineage>
        <taxon>Archaea</taxon>
        <taxon>Methanobacteriati</taxon>
        <taxon>Methanobacteriota</taxon>
        <taxon>Stenosarchaea group</taxon>
        <taxon>Halobacteria</taxon>
        <taxon>Halobacteriales</taxon>
        <taxon>Natronomonadaceae</taxon>
        <taxon>Salinirubellus</taxon>
    </lineage>
</organism>
<evidence type="ECO:0008006" key="4">
    <source>
        <dbReference type="Google" id="ProtNLM"/>
    </source>
</evidence>
<accession>A0A9E7R3C9</accession>
<keyword evidence="1" id="KW-1133">Transmembrane helix</keyword>
<dbReference type="KEGG" id="ssai:N0B31_18195"/>
<keyword evidence="3" id="KW-1185">Reference proteome</keyword>
<name>A0A9E7R3C9_9EURY</name>
<proteinExistence type="predicted"/>
<dbReference type="EMBL" id="CP104003">
    <property type="protein sequence ID" value="UWM54038.1"/>
    <property type="molecule type" value="Genomic_DNA"/>
</dbReference>
<evidence type="ECO:0000256" key="1">
    <source>
        <dbReference type="SAM" id="Phobius"/>
    </source>
</evidence>
<evidence type="ECO:0000313" key="3">
    <source>
        <dbReference type="Proteomes" id="UP001057580"/>
    </source>
</evidence>
<dbReference type="Pfam" id="PF09997">
    <property type="entry name" value="DUF2238"/>
    <property type="match status" value="1"/>
</dbReference>